<evidence type="ECO:0000313" key="2">
    <source>
        <dbReference type="Proteomes" id="UP000053558"/>
    </source>
</evidence>
<dbReference type="RefSeq" id="XP_007767634.1">
    <property type="nucleotide sequence ID" value="XM_007769444.1"/>
</dbReference>
<dbReference type="EMBL" id="JH711577">
    <property type="protein sequence ID" value="EIW81748.1"/>
    <property type="molecule type" value="Genomic_DNA"/>
</dbReference>
<gene>
    <name evidence="1" type="ORF">CONPUDRAFT_164531</name>
</gene>
<proteinExistence type="predicted"/>
<dbReference type="AlphaFoldDB" id="A0A5M3MRG3"/>
<reference evidence="2" key="1">
    <citation type="journal article" date="2012" name="Science">
        <title>The Paleozoic origin of enzymatic lignin decomposition reconstructed from 31 fungal genomes.</title>
        <authorList>
            <person name="Floudas D."/>
            <person name="Binder M."/>
            <person name="Riley R."/>
            <person name="Barry K."/>
            <person name="Blanchette R.A."/>
            <person name="Henrissat B."/>
            <person name="Martinez A.T."/>
            <person name="Otillar R."/>
            <person name="Spatafora J.W."/>
            <person name="Yadav J.S."/>
            <person name="Aerts A."/>
            <person name="Benoit I."/>
            <person name="Boyd A."/>
            <person name="Carlson A."/>
            <person name="Copeland A."/>
            <person name="Coutinho P.M."/>
            <person name="de Vries R.P."/>
            <person name="Ferreira P."/>
            <person name="Findley K."/>
            <person name="Foster B."/>
            <person name="Gaskell J."/>
            <person name="Glotzer D."/>
            <person name="Gorecki P."/>
            <person name="Heitman J."/>
            <person name="Hesse C."/>
            <person name="Hori C."/>
            <person name="Igarashi K."/>
            <person name="Jurgens J.A."/>
            <person name="Kallen N."/>
            <person name="Kersten P."/>
            <person name="Kohler A."/>
            <person name="Kuees U."/>
            <person name="Kumar T.K.A."/>
            <person name="Kuo A."/>
            <person name="LaButti K."/>
            <person name="Larrondo L.F."/>
            <person name="Lindquist E."/>
            <person name="Ling A."/>
            <person name="Lombard V."/>
            <person name="Lucas S."/>
            <person name="Lundell T."/>
            <person name="Martin R."/>
            <person name="McLaughlin D.J."/>
            <person name="Morgenstern I."/>
            <person name="Morin E."/>
            <person name="Murat C."/>
            <person name="Nagy L.G."/>
            <person name="Nolan M."/>
            <person name="Ohm R.A."/>
            <person name="Patyshakuliyeva A."/>
            <person name="Rokas A."/>
            <person name="Ruiz-Duenas F.J."/>
            <person name="Sabat G."/>
            <person name="Salamov A."/>
            <person name="Samejima M."/>
            <person name="Schmutz J."/>
            <person name="Slot J.C."/>
            <person name="St John F."/>
            <person name="Stenlid J."/>
            <person name="Sun H."/>
            <person name="Sun S."/>
            <person name="Syed K."/>
            <person name="Tsang A."/>
            <person name="Wiebenga A."/>
            <person name="Young D."/>
            <person name="Pisabarro A."/>
            <person name="Eastwood D.C."/>
            <person name="Martin F."/>
            <person name="Cullen D."/>
            <person name="Grigoriev I.V."/>
            <person name="Hibbett D.S."/>
        </authorList>
    </citation>
    <scope>NUCLEOTIDE SEQUENCE [LARGE SCALE GENOMIC DNA]</scope>
    <source>
        <strain evidence="2">RWD-64-598 SS2</strain>
    </source>
</reference>
<organism evidence="1 2">
    <name type="scientific">Coniophora puteana (strain RWD-64-598)</name>
    <name type="common">Brown rot fungus</name>
    <dbReference type="NCBI Taxonomy" id="741705"/>
    <lineage>
        <taxon>Eukaryota</taxon>
        <taxon>Fungi</taxon>
        <taxon>Dikarya</taxon>
        <taxon>Basidiomycota</taxon>
        <taxon>Agaricomycotina</taxon>
        <taxon>Agaricomycetes</taxon>
        <taxon>Agaricomycetidae</taxon>
        <taxon>Boletales</taxon>
        <taxon>Coniophorineae</taxon>
        <taxon>Coniophoraceae</taxon>
        <taxon>Coniophora</taxon>
    </lineage>
</organism>
<protein>
    <submittedName>
        <fullName evidence="1">Uncharacterized protein</fullName>
    </submittedName>
</protein>
<dbReference type="Proteomes" id="UP000053558">
    <property type="component" value="Unassembled WGS sequence"/>
</dbReference>
<evidence type="ECO:0000313" key="1">
    <source>
        <dbReference type="EMBL" id="EIW81748.1"/>
    </source>
</evidence>
<sequence>MTGWSDFMKTAHVSTQSLPPEILILIFKALYDDLHGVREKYDTWIAQQPAPVGPEDLTWSRRERAFRRWIEEHVLSRALFPYACARVCARWRDIIASVPAFWTRVVIALDDPHFSQSSVRWVFEQSKDKFIHVWVTRNSKSSDSALVRSQEHNRVKLVAECLQKHLSRCRGICFNLIYRSSILAACQSLAGEAPELWSLALTSRITDSAENNTFLRRLVCRSLTNLSLDAKSFIDVRQDRHWALLSSRAQIYRRLSLALSTYQPSDTDDTFSMLSVVKAIRGIHCLSRLTIKNVDFSSSDDEEGITAAMAVQDIRLEGLGGCAVSDFFYYTVTESHSTAITNCSLAGDWGDGVVGEELTISNISDATNLAAMLQGWEGNILSLVQCPAVDDRFLKDVVGRVMSNSMLQLAECSFTPSVLRNVVEQRFDARYLPHDTIKVTYPGVSAPEELRAWAKGWIKWFTWDDRKPQPGYDYDGYFVGVKPDEYDHEDFCSYLNED</sequence>
<dbReference type="OrthoDB" id="3001771at2759"/>
<dbReference type="Gene3D" id="1.20.1280.50">
    <property type="match status" value="1"/>
</dbReference>
<name>A0A5M3MRG3_CONPW</name>
<comment type="caution">
    <text evidence="1">The sequence shown here is derived from an EMBL/GenBank/DDBJ whole genome shotgun (WGS) entry which is preliminary data.</text>
</comment>
<dbReference type="GeneID" id="19205153"/>
<dbReference type="OMA" id="AEDICAC"/>
<dbReference type="KEGG" id="cput:CONPUDRAFT_164531"/>
<keyword evidence="2" id="KW-1185">Reference proteome</keyword>
<accession>A0A5M3MRG3</accession>